<evidence type="ECO:0000313" key="20">
    <source>
        <dbReference type="Proteomes" id="UP000831787"/>
    </source>
</evidence>
<dbReference type="InterPro" id="IPR023616">
    <property type="entry name" value="Cyt_c_oxase-like_su1_dom"/>
</dbReference>
<keyword evidence="20" id="KW-1185">Reference proteome</keyword>
<dbReference type="RefSeq" id="WP_244711879.1">
    <property type="nucleotide sequence ID" value="NZ_CP095073.1"/>
</dbReference>
<feature type="transmembrane region" description="Helical" evidence="17">
    <location>
        <begin position="183"/>
        <end position="209"/>
    </location>
</feature>
<dbReference type="EMBL" id="CP095073">
    <property type="protein sequence ID" value="UOQ45280.1"/>
    <property type="molecule type" value="Genomic_DNA"/>
</dbReference>
<gene>
    <name evidence="19" type="primary">ctaD</name>
    <name evidence="19" type="ORF">MUN89_04850</name>
</gene>
<comment type="pathway">
    <text evidence="2 17">Energy metabolism; oxidative phosphorylation.</text>
</comment>
<feature type="transmembrane region" description="Helical" evidence="17">
    <location>
        <begin position="14"/>
        <end position="32"/>
    </location>
</feature>
<feature type="transmembrane region" description="Helical" evidence="17">
    <location>
        <begin position="103"/>
        <end position="121"/>
    </location>
</feature>
<dbReference type="Pfam" id="PF00115">
    <property type="entry name" value="COX1"/>
    <property type="match status" value="1"/>
</dbReference>
<keyword evidence="11 17" id="KW-1133">Transmembrane helix</keyword>
<proteinExistence type="inferred from homology"/>
<feature type="transmembrane region" description="Helical" evidence="17">
    <location>
        <begin position="411"/>
        <end position="433"/>
    </location>
</feature>
<evidence type="ECO:0000256" key="4">
    <source>
        <dbReference type="ARBA" id="ARBA00022448"/>
    </source>
</evidence>
<keyword evidence="12 17" id="KW-0408">Iron</keyword>
<evidence type="ECO:0000256" key="9">
    <source>
        <dbReference type="ARBA" id="ARBA00022967"/>
    </source>
</evidence>
<protein>
    <recommendedName>
        <fullName evidence="17">Cytochrome c oxidase subunit 1</fullName>
        <ecNumber evidence="17">7.1.1.9</ecNumber>
    </recommendedName>
</protein>
<comment type="subcellular location">
    <subcellularLocation>
        <location evidence="17">Cell membrane</location>
        <topology evidence="17">Multi-pass membrane protein</topology>
    </subcellularLocation>
    <subcellularLocation>
        <location evidence="1">Membrane</location>
        <topology evidence="1">Multi-pass membrane protein</topology>
    </subcellularLocation>
</comment>
<feature type="transmembrane region" description="Helical" evidence="17">
    <location>
        <begin position="603"/>
        <end position="621"/>
    </location>
</feature>
<feature type="transmembrane region" description="Helical" evidence="17">
    <location>
        <begin position="53"/>
        <end position="74"/>
    </location>
</feature>
<keyword evidence="8 17" id="KW-0479">Metal-binding</keyword>
<reference evidence="19 20" key="1">
    <citation type="submission" date="2022-04" db="EMBL/GenBank/DDBJ databases">
        <title>Halobacillus sp. isolated from saltern.</title>
        <authorList>
            <person name="Won M."/>
            <person name="Lee C.-M."/>
            <person name="Woen H.-Y."/>
            <person name="Kwon S.-W."/>
        </authorList>
    </citation>
    <scope>NUCLEOTIDE SEQUENCE [LARGE SCALE GENOMIC DNA]</scope>
    <source>
        <strain evidence="19 20">SSBR10-3</strain>
    </source>
</reference>
<evidence type="ECO:0000256" key="15">
    <source>
        <dbReference type="ARBA" id="ARBA00047816"/>
    </source>
</evidence>
<dbReference type="InterPro" id="IPR014241">
    <property type="entry name" value="Cyt_c_oxidase_su1_bac"/>
</dbReference>
<evidence type="ECO:0000313" key="19">
    <source>
        <dbReference type="EMBL" id="UOQ45280.1"/>
    </source>
</evidence>
<evidence type="ECO:0000256" key="8">
    <source>
        <dbReference type="ARBA" id="ARBA00022723"/>
    </source>
</evidence>
<keyword evidence="7 16" id="KW-0812">Transmembrane</keyword>
<dbReference type="PRINTS" id="PR01165">
    <property type="entry name" value="CYCOXIDASEI"/>
</dbReference>
<feature type="transmembrane region" description="Helical" evidence="17">
    <location>
        <begin position="221"/>
        <end position="247"/>
    </location>
</feature>
<evidence type="ECO:0000256" key="3">
    <source>
        <dbReference type="ARBA" id="ARBA00009578"/>
    </source>
</evidence>
<feature type="transmembrane region" description="Helical" evidence="17">
    <location>
        <begin position="303"/>
        <end position="325"/>
    </location>
</feature>
<evidence type="ECO:0000256" key="17">
    <source>
        <dbReference type="RuleBase" id="RU363061"/>
    </source>
</evidence>
<evidence type="ECO:0000259" key="18">
    <source>
        <dbReference type="PROSITE" id="PS50855"/>
    </source>
</evidence>
<keyword evidence="4 16" id="KW-0813">Transport</keyword>
<evidence type="ECO:0000256" key="7">
    <source>
        <dbReference type="ARBA" id="ARBA00022692"/>
    </source>
</evidence>
<dbReference type="PANTHER" id="PTHR10422">
    <property type="entry name" value="CYTOCHROME C OXIDASE SUBUNIT 1"/>
    <property type="match status" value="1"/>
</dbReference>
<feature type="transmembrane region" description="Helical" evidence="17">
    <location>
        <begin position="375"/>
        <end position="399"/>
    </location>
</feature>
<feature type="transmembrane region" description="Helical" evidence="17">
    <location>
        <begin position="133"/>
        <end position="156"/>
    </location>
</feature>
<dbReference type="PROSITE" id="PS00077">
    <property type="entry name" value="COX1_CUB"/>
    <property type="match status" value="1"/>
</dbReference>
<name>A0ABY4ELE1_9BACI</name>
<evidence type="ECO:0000256" key="16">
    <source>
        <dbReference type="RuleBase" id="RU000370"/>
    </source>
</evidence>
<dbReference type="Proteomes" id="UP000831787">
    <property type="component" value="Chromosome"/>
</dbReference>
<evidence type="ECO:0000256" key="6">
    <source>
        <dbReference type="ARBA" id="ARBA00022660"/>
    </source>
</evidence>
<organism evidence="19 20">
    <name type="scientific">Halobacillus salinarum</name>
    <dbReference type="NCBI Taxonomy" id="2932257"/>
    <lineage>
        <taxon>Bacteria</taxon>
        <taxon>Bacillati</taxon>
        <taxon>Bacillota</taxon>
        <taxon>Bacilli</taxon>
        <taxon>Bacillales</taxon>
        <taxon>Bacillaceae</taxon>
        <taxon>Halobacillus</taxon>
    </lineage>
</organism>
<evidence type="ECO:0000256" key="11">
    <source>
        <dbReference type="ARBA" id="ARBA00022989"/>
    </source>
</evidence>
<dbReference type="EC" id="7.1.1.9" evidence="17"/>
<keyword evidence="5 16" id="KW-0349">Heme</keyword>
<evidence type="ECO:0000256" key="13">
    <source>
        <dbReference type="ARBA" id="ARBA00023008"/>
    </source>
</evidence>
<dbReference type="PANTHER" id="PTHR10422:SF44">
    <property type="entry name" value="CYTOCHROME C OXIDASE SUBUNIT 1"/>
    <property type="match status" value="1"/>
</dbReference>
<comment type="catalytic activity">
    <reaction evidence="15 17">
        <text>4 Fe(II)-[cytochrome c] + O2 + 8 H(+)(in) = 4 Fe(III)-[cytochrome c] + 2 H2O + 4 H(+)(out)</text>
        <dbReference type="Rhea" id="RHEA:11436"/>
        <dbReference type="Rhea" id="RHEA-COMP:10350"/>
        <dbReference type="Rhea" id="RHEA-COMP:14399"/>
        <dbReference type="ChEBI" id="CHEBI:15377"/>
        <dbReference type="ChEBI" id="CHEBI:15378"/>
        <dbReference type="ChEBI" id="CHEBI:15379"/>
        <dbReference type="ChEBI" id="CHEBI:29033"/>
        <dbReference type="ChEBI" id="CHEBI:29034"/>
        <dbReference type="EC" id="7.1.1.9"/>
    </reaction>
</comment>
<comment type="function">
    <text evidence="17">Cytochrome c oxidase is the component of the respiratory chain that catalyzes the reduction of oxygen to water. Subunits 1-3 form the functional core of the enzyme complex. CO I is the catalytic subunit of the enzyme. Electrons originating in cytochrome c are transferred via the copper A center of subunit 2 and heme A of subunit 1 to the bimetallic center formed by heme A3 and copper B.</text>
</comment>
<evidence type="ECO:0000256" key="1">
    <source>
        <dbReference type="ARBA" id="ARBA00004141"/>
    </source>
</evidence>
<keyword evidence="10 16" id="KW-0249">Electron transport</keyword>
<dbReference type="InterPro" id="IPR000883">
    <property type="entry name" value="Cyt_C_Oxase_1"/>
</dbReference>
<keyword evidence="17" id="KW-1003">Cell membrane</keyword>
<feature type="transmembrane region" description="Helical" evidence="17">
    <location>
        <begin position="445"/>
        <end position="466"/>
    </location>
</feature>
<evidence type="ECO:0000256" key="14">
    <source>
        <dbReference type="ARBA" id="ARBA00023136"/>
    </source>
</evidence>
<feature type="domain" description="Cytochrome oxidase subunit I profile" evidence="18">
    <location>
        <begin position="31"/>
        <end position="550"/>
    </location>
</feature>
<evidence type="ECO:0000256" key="10">
    <source>
        <dbReference type="ARBA" id="ARBA00022982"/>
    </source>
</evidence>
<keyword evidence="14 17" id="KW-0472">Membrane</keyword>
<feature type="transmembrane region" description="Helical" evidence="17">
    <location>
        <begin position="267"/>
        <end position="291"/>
    </location>
</feature>
<evidence type="ECO:0000256" key="5">
    <source>
        <dbReference type="ARBA" id="ARBA00022617"/>
    </source>
</evidence>
<dbReference type="PROSITE" id="PS50855">
    <property type="entry name" value="COX1"/>
    <property type="match status" value="1"/>
</dbReference>
<feature type="transmembrane region" description="Helical" evidence="17">
    <location>
        <begin position="486"/>
        <end position="511"/>
    </location>
</feature>
<sequence>MHIPKVGFVPSDIIFSWIVMILGSAVLLWLLTKNNVWPVIFDYLRTTNHRKIGTMYILLCTLFFFRAGMDAMIIRTQLAVPDNEFWVFQADKYNEVFTTHGTAMIFFVATPFLLGLMNVAVPLQIGANDLAFPFLNAVSFWLFASGAIIFNIAFFMNAAPNAGWTAYTPLSNDSFTTGVNNNYYIFALQVGGLGTILTALNMIVTIIRLRAPGMKWTRLPLFSWSALITSVLIMIAFPVLTIALALLMFDRYFGTSFFSGGMGSTIYWQHLFWIFGHPEVYILILPAFGVFSDVISTFSKKRVYGYTSMVFALAIIGLLGFMVWAHHMFTVGLGAFANTFFAITTMMIAVPTGVKIFNWLFTMRDGVIRMSTPMLFALGFIPTFVMGGVTGVMLASAAADFQYHDTYFVVAHFHYVMVGGTIMGVFAGIYYWYPKMTGKMLNEKLGKWHFWLFLIGFHVTFLPQHFAGLNGMPRRVFTYTPEDDIFIYNFISTIGAYIMAFSMLFFVWNIYKTQRCGTKVVGDPWDGRTLEWSVASPPPEHPFDPMPQVSSIDNFWYHKLNKVPLKTAEHPRPSPISVETYKPVLIGLTMILFSIAFVYSWFWLVVILGAVSLAFFVIRTFTDERKPVYEKEEES</sequence>
<feature type="transmembrane region" description="Helical" evidence="17">
    <location>
        <begin position="331"/>
        <end position="354"/>
    </location>
</feature>
<dbReference type="NCBIfam" id="TIGR02891">
    <property type="entry name" value="CtaD_CoxA"/>
    <property type="match status" value="1"/>
</dbReference>
<accession>A0ABY4ELE1</accession>
<dbReference type="SUPFAM" id="SSF81442">
    <property type="entry name" value="Cytochrome c oxidase subunit I-like"/>
    <property type="match status" value="1"/>
</dbReference>
<dbReference type="InterPro" id="IPR036927">
    <property type="entry name" value="Cyt_c_oxase-like_su1_sf"/>
</dbReference>
<keyword evidence="6 16" id="KW-0679">Respiratory chain</keyword>
<dbReference type="InterPro" id="IPR023615">
    <property type="entry name" value="Cyt_c_Oxase_su1_BS"/>
</dbReference>
<evidence type="ECO:0000256" key="12">
    <source>
        <dbReference type="ARBA" id="ARBA00023004"/>
    </source>
</evidence>
<comment type="similarity">
    <text evidence="3 16">Belongs to the heme-copper respiratory oxidase family.</text>
</comment>
<dbReference type="Gene3D" id="1.20.210.10">
    <property type="entry name" value="Cytochrome c oxidase-like, subunit I domain"/>
    <property type="match status" value="1"/>
</dbReference>
<evidence type="ECO:0000256" key="2">
    <source>
        <dbReference type="ARBA" id="ARBA00004673"/>
    </source>
</evidence>
<keyword evidence="13 17" id="KW-0186">Copper</keyword>
<keyword evidence="9" id="KW-1278">Translocase</keyword>